<name>A0A0D1BRS6_CLOBO</name>
<dbReference type="PATRIC" id="fig|1379739.3.peg.786"/>
<dbReference type="Gene3D" id="3.40.50.150">
    <property type="entry name" value="Vaccinia Virus protein VP39"/>
    <property type="match status" value="1"/>
</dbReference>
<sequence length="196" mass="22823">MNDREFFNSLADKWDSMCFHSKEKIEYILSKANLKEGDRVLDIGSGTGVLIPYLENIICNIGHITAMDIAENMLKVSKEKNTYSNLDFIVEDFLGYKSKKTFDCITAYSCYPHFKDKDKLADRAYELLEEGGRLVIAHSESKEKINSRHKDVDHKIKSHILPKVKYTAELMEKHNFKTIYTEDNEEYYIYIGARNK</sequence>
<dbReference type="Proteomes" id="UP000032250">
    <property type="component" value="Unassembled WGS sequence"/>
</dbReference>
<dbReference type="EMBL" id="JXSU01000007">
    <property type="protein sequence ID" value="KIS22487.1"/>
    <property type="molecule type" value="Genomic_DNA"/>
</dbReference>
<dbReference type="InterPro" id="IPR029063">
    <property type="entry name" value="SAM-dependent_MTases_sf"/>
</dbReference>
<dbReference type="PANTHER" id="PTHR43861">
    <property type="entry name" value="TRANS-ACONITATE 2-METHYLTRANSFERASE-RELATED"/>
    <property type="match status" value="1"/>
</dbReference>
<reference evidence="2 3" key="1">
    <citation type="submission" date="2014-06" db="EMBL/GenBank/DDBJ databases">
        <title>Genome characterization of distinct group I Clostridium botulinum lineages.</title>
        <authorList>
            <person name="Giordani F."/>
            <person name="Anselmo A."/>
            <person name="Fillo S."/>
            <person name="Palozzi A.M."/>
            <person name="Fortunato A."/>
            <person name="Gentile B."/>
            <person name="Ciammaruconi A."/>
            <person name="Anniballi F."/>
            <person name="De Medici D."/>
            <person name="Lista F."/>
        </authorList>
    </citation>
    <scope>NUCLEOTIDE SEQUENCE [LARGE SCALE GENOMIC DNA]</scope>
    <source>
        <strain evidence="2 3">B2 450</strain>
    </source>
</reference>
<dbReference type="RefSeq" id="WP_043031267.1">
    <property type="nucleotide sequence ID" value="NZ_JXSU01000007.1"/>
</dbReference>
<evidence type="ECO:0000259" key="1">
    <source>
        <dbReference type="Pfam" id="PF13847"/>
    </source>
</evidence>
<gene>
    <name evidence="2" type="ORF">N495_02405</name>
</gene>
<evidence type="ECO:0000313" key="2">
    <source>
        <dbReference type="EMBL" id="KIS22487.1"/>
    </source>
</evidence>
<dbReference type="Pfam" id="PF13847">
    <property type="entry name" value="Methyltransf_31"/>
    <property type="match status" value="1"/>
</dbReference>
<protein>
    <submittedName>
        <fullName evidence="2">AraC family transcriptional regulator</fullName>
    </submittedName>
</protein>
<proteinExistence type="predicted"/>
<feature type="domain" description="Methyltransferase" evidence="1">
    <location>
        <begin position="35"/>
        <end position="181"/>
    </location>
</feature>
<dbReference type="SUPFAM" id="SSF53335">
    <property type="entry name" value="S-adenosyl-L-methionine-dependent methyltransferases"/>
    <property type="match status" value="1"/>
</dbReference>
<dbReference type="HOGENOM" id="CLU_037990_10_2_9"/>
<dbReference type="AlphaFoldDB" id="A0A0D1BRS6"/>
<dbReference type="OrthoDB" id="7365827at2"/>
<evidence type="ECO:0000313" key="3">
    <source>
        <dbReference type="Proteomes" id="UP000032250"/>
    </source>
</evidence>
<comment type="caution">
    <text evidence="2">The sequence shown here is derived from an EMBL/GenBank/DDBJ whole genome shotgun (WGS) entry which is preliminary data.</text>
</comment>
<organism evidence="2 3">
    <name type="scientific">Clostridium botulinum B2 450</name>
    <dbReference type="NCBI Taxonomy" id="1379739"/>
    <lineage>
        <taxon>Bacteria</taxon>
        <taxon>Bacillati</taxon>
        <taxon>Bacillota</taxon>
        <taxon>Clostridia</taxon>
        <taxon>Eubacteriales</taxon>
        <taxon>Clostridiaceae</taxon>
        <taxon>Clostridium</taxon>
    </lineage>
</organism>
<dbReference type="InterPro" id="IPR025714">
    <property type="entry name" value="Methyltranfer_dom"/>
</dbReference>
<accession>A0A0D1BRS6</accession>
<dbReference type="CDD" id="cd02440">
    <property type="entry name" value="AdoMet_MTases"/>
    <property type="match status" value="1"/>
</dbReference>